<dbReference type="AlphaFoldDB" id="A0A6A6DSA9"/>
<accession>A0A6A6DSA9</accession>
<evidence type="ECO:0000256" key="1">
    <source>
        <dbReference type="SAM" id="MobiDB-lite"/>
    </source>
</evidence>
<sequence>NNESKCHQSTRSTIVGKAKVMSYEDIVEAQAKRAAKEAAKEAAAVKGKRGQKRKSPAPAGAKAKKARRSEAEVAEDEIAAGEMGDYCCVLQV</sequence>
<keyword evidence="3" id="KW-1185">Reference proteome</keyword>
<feature type="non-terminal residue" evidence="2">
    <location>
        <position position="1"/>
    </location>
</feature>
<dbReference type="Proteomes" id="UP000800200">
    <property type="component" value="Unassembled WGS sequence"/>
</dbReference>
<feature type="region of interest" description="Disordered" evidence="1">
    <location>
        <begin position="40"/>
        <end position="73"/>
    </location>
</feature>
<proteinExistence type="predicted"/>
<feature type="compositionally biased region" description="Basic residues" evidence="1">
    <location>
        <begin position="46"/>
        <end position="55"/>
    </location>
</feature>
<organism evidence="2 3">
    <name type="scientific">Zopfia rhizophila CBS 207.26</name>
    <dbReference type="NCBI Taxonomy" id="1314779"/>
    <lineage>
        <taxon>Eukaryota</taxon>
        <taxon>Fungi</taxon>
        <taxon>Dikarya</taxon>
        <taxon>Ascomycota</taxon>
        <taxon>Pezizomycotina</taxon>
        <taxon>Dothideomycetes</taxon>
        <taxon>Dothideomycetes incertae sedis</taxon>
        <taxon>Zopfiaceae</taxon>
        <taxon>Zopfia</taxon>
    </lineage>
</organism>
<evidence type="ECO:0000313" key="2">
    <source>
        <dbReference type="EMBL" id="KAF2181272.1"/>
    </source>
</evidence>
<protein>
    <submittedName>
        <fullName evidence="2">Uncharacterized protein</fullName>
    </submittedName>
</protein>
<reference evidence="2" key="1">
    <citation type="journal article" date="2020" name="Stud. Mycol.">
        <title>101 Dothideomycetes genomes: a test case for predicting lifestyles and emergence of pathogens.</title>
        <authorList>
            <person name="Haridas S."/>
            <person name="Albert R."/>
            <person name="Binder M."/>
            <person name="Bloem J."/>
            <person name="Labutti K."/>
            <person name="Salamov A."/>
            <person name="Andreopoulos B."/>
            <person name="Baker S."/>
            <person name="Barry K."/>
            <person name="Bills G."/>
            <person name="Bluhm B."/>
            <person name="Cannon C."/>
            <person name="Castanera R."/>
            <person name="Culley D."/>
            <person name="Daum C."/>
            <person name="Ezra D."/>
            <person name="Gonzalez J."/>
            <person name="Henrissat B."/>
            <person name="Kuo A."/>
            <person name="Liang C."/>
            <person name="Lipzen A."/>
            <person name="Lutzoni F."/>
            <person name="Magnuson J."/>
            <person name="Mondo S."/>
            <person name="Nolan M."/>
            <person name="Ohm R."/>
            <person name="Pangilinan J."/>
            <person name="Park H.-J."/>
            <person name="Ramirez L."/>
            <person name="Alfaro M."/>
            <person name="Sun H."/>
            <person name="Tritt A."/>
            <person name="Yoshinaga Y."/>
            <person name="Zwiers L.-H."/>
            <person name="Turgeon B."/>
            <person name="Goodwin S."/>
            <person name="Spatafora J."/>
            <person name="Crous P."/>
            <person name="Grigoriev I."/>
        </authorList>
    </citation>
    <scope>NUCLEOTIDE SEQUENCE</scope>
    <source>
        <strain evidence="2">CBS 207.26</strain>
    </source>
</reference>
<name>A0A6A6DSA9_9PEZI</name>
<evidence type="ECO:0000313" key="3">
    <source>
        <dbReference type="Proteomes" id="UP000800200"/>
    </source>
</evidence>
<gene>
    <name evidence="2" type="ORF">K469DRAFT_589954</name>
</gene>
<dbReference type="EMBL" id="ML994653">
    <property type="protein sequence ID" value="KAF2181272.1"/>
    <property type="molecule type" value="Genomic_DNA"/>
</dbReference>